<dbReference type="EMBL" id="DQ341277">
    <property type="protein sequence ID" value="ABC70162.1"/>
    <property type="molecule type" value="Genomic_DNA"/>
</dbReference>
<dbReference type="InterPro" id="IPR002589">
    <property type="entry name" value="Macro_dom"/>
</dbReference>
<dbReference type="EMBL" id="JAJAXM010000054">
    <property type="protein sequence ID" value="MCG9027363.1"/>
    <property type="molecule type" value="Genomic_DNA"/>
</dbReference>
<dbReference type="PANTHER" id="PTHR12521">
    <property type="entry name" value="PROTEIN C6ORF130"/>
    <property type="match status" value="1"/>
</dbReference>
<dbReference type="SMART" id="SM00506">
    <property type="entry name" value="A1pp"/>
    <property type="match status" value="1"/>
</dbReference>
<proteinExistence type="predicted"/>
<protein>
    <submittedName>
        <fullName evidence="3">Appr-1-p processing enzyme family protein</fullName>
    </submittedName>
    <submittedName>
        <fullName evidence="4">Macro domain-containing protein</fullName>
    </submittedName>
</protein>
<dbReference type="Gene3D" id="3.40.220.10">
    <property type="entry name" value="Leucine Aminopeptidase, subunit E, domain 1"/>
    <property type="match status" value="1"/>
</dbReference>
<evidence type="ECO:0000313" key="4">
    <source>
        <dbReference type="EMBL" id="MCG9027363.1"/>
    </source>
</evidence>
<organism evidence="3">
    <name type="scientific">Laribacter hongkongensis</name>
    <dbReference type="NCBI Taxonomy" id="168471"/>
    <lineage>
        <taxon>Bacteria</taxon>
        <taxon>Pseudomonadati</taxon>
        <taxon>Pseudomonadota</taxon>
        <taxon>Betaproteobacteria</taxon>
        <taxon>Neisseriales</taxon>
        <taxon>Aquaspirillaceae</taxon>
        <taxon>Laribacter</taxon>
    </lineage>
</organism>
<evidence type="ECO:0000313" key="5">
    <source>
        <dbReference type="Proteomes" id="UP001200247"/>
    </source>
</evidence>
<dbReference type="InterPro" id="IPR043472">
    <property type="entry name" value="Macro_dom-like"/>
</dbReference>
<evidence type="ECO:0000259" key="2">
    <source>
        <dbReference type="PROSITE" id="PS51154"/>
    </source>
</evidence>
<reference evidence="4 5" key="2">
    <citation type="submission" date="2021-10" db="EMBL/GenBank/DDBJ databases">
        <title>Whole-genome sequencing analysis of Laribacter hongkongensis: virulence gene profiles, carbohydrate-active enzyme prediction, and antimicrobial resistance characterization.</title>
        <authorList>
            <person name="Yuan P."/>
            <person name="Zhan Y."/>
            <person name="Chen D."/>
        </authorList>
    </citation>
    <scope>NUCLEOTIDE SEQUENCE [LARGE SCALE GENOMIC DNA]</scope>
    <source>
        <strain evidence="4 5">W67</strain>
    </source>
</reference>
<dbReference type="InterPro" id="IPR050892">
    <property type="entry name" value="ADP-ribose_metab_enzymes"/>
</dbReference>
<evidence type="ECO:0000256" key="1">
    <source>
        <dbReference type="ARBA" id="ARBA00035885"/>
    </source>
</evidence>
<geneLocation type="plasmid" evidence="3">
    <name>pHLHK26</name>
</geneLocation>
<sequence length="358" mass="40131">MAAINIVNGNLLNAPVEVLVNTVNIEGVMGKGIALQFKQAFPAMYKEYERACKLGEMKLGKVHVYDLGGLVGGPRWIVNFPTKGHWRSKSKLSDVKAGLDDLVSEVQRLGIRSIALPPLGCGLGGLKWEDVRPLIEQAFSTCEGVDVQLYAPTGAPSAAEMPNRTECPKMTVGRAALILMMKRYVDALLDPFVSLLEIHKLMYFLQEAGQPLRLKYEPMKYGPFASNLRQVLIKIEGHYLTGYGDGFDYPDKPMETINDADQLAQEFVQHDLELQRRMDRVSQLINGFEDPYGLELLSTVHWVMHHEAEAMESADAAIAAVHCWNSRKKAVLKDEHLRRAWQHLKSLKWDKESQSAMA</sequence>
<dbReference type="Proteomes" id="UP001200247">
    <property type="component" value="Unassembled WGS sequence"/>
</dbReference>
<keyword evidence="3" id="KW-0614">Plasmid</keyword>
<dbReference type="CDD" id="cd02901">
    <property type="entry name" value="Macro_Poa1p-like"/>
    <property type="match status" value="1"/>
</dbReference>
<reference evidence="3" key="1">
    <citation type="submission" date="2005-12" db="EMBL/GenBank/DDBJ databases">
        <title>Laribacter hongkongensis plasmid pHLHK26.</title>
        <authorList>
            <person name="Woo P.C.Y."/>
            <person name="Teng J.L.L."/>
            <person name="Ma S.S.L."/>
            <person name="Lau S.K.P."/>
            <person name="Yuen K.Y."/>
        </authorList>
    </citation>
    <scope>NUCLEOTIDE SEQUENCE</scope>
    <source>
        <strain evidence="3">HLHK26</strain>
        <plasmid evidence="3">pHLHK26</plasmid>
    </source>
</reference>
<dbReference type="PANTHER" id="PTHR12521:SF0">
    <property type="entry name" value="ADP-RIBOSE GLYCOHYDROLASE OARD1"/>
    <property type="match status" value="1"/>
</dbReference>
<dbReference type="AlphaFoldDB" id="Q2LA79"/>
<gene>
    <name evidence="4" type="ORF">LH440_15970</name>
</gene>
<dbReference type="GO" id="GO:0140291">
    <property type="term" value="P:peptidyl-glutamate ADP-deribosylation"/>
    <property type="evidence" value="ECO:0007669"/>
    <property type="project" value="TreeGrafter"/>
</dbReference>
<dbReference type="SUPFAM" id="SSF52949">
    <property type="entry name" value="Macro domain-like"/>
    <property type="match status" value="1"/>
</dbReference>
<dbReference type="RefSeq" id="WP_239894647.1">
    <property type="nucleotide sequence ID" value="NZ_JAJAXH010000056.1"/>
</dbReference>
<evidence type="ECO:0000313" key="3">
    <source>
        <dbReference type="EMBL" id="ABC70162.1"/>
    </source>
</evidence>
<dbReference type="Pfam" id="PF01661">
    <property type="entry name" value="Macro"/>
    <property type="match status" value="1"/>
</dbReference>
<comment type="catalytic activity">
    <reaction evidence="1">
        <text>an N-(ADP-alpha-D-ribosyl)-thymidine in DNA + H2O = a thymidine in DNA + ADP-D-ribose</text>
        <dbReference type="Rhea" id="RHEA:71655"/>
        <dbReference type="Rhea" id="RHEA-COMP:13556"/>
        <dbReference type="Rhea" id="RHEA-COMP:18051"/>
        <dbReference type="ChEBI" id="CHEBI:15377"/>
        <dbReference type="ChEBI" id="CHEBI:57967"/>
        <dbReference type="ChEBI" id="CHEBI:137386"/>
        <dbReference type="ChEBI" id="CHEBI:191199"/>
    </reaction>
    <physiologicalReaction direction="left-to-right" evidence="1">
        <dbReference type="Rhea" id="RHEA:71656"/>
    </physiologicalReaction>
</comment>
<dbReference type="PROSITE" id="PS51154">
    <property type="entry name" value="MACRO"/>
    <property type="match status" value="1"/>
</dbReference>
<accession>Q2LA79</accession>
<name>Q2LA79_9NEIS</name>
<feature type="domain" description="Macro" evidence="2">
    <location>
        <begin position="1"/>
        <end position="158"/>
    </location>
</feature>